<accession>A0A4R3YAQ5</accession>
<dbReference type="PROSITE" id="PS51352">
    <property type="entry name" value="THIOREDOXIN_2"/>
    <property type="match status" value="1"/>
</dbReference>
<organism evidence="3 4">
    <name type="scientific">Sulfurirhabdus autotrophica</name>
    <dbReference type="NCBI Taxonomy" id="1706046"/>
    <lineage>
        <taxon>Bacteria</taxon>
        <taxon>Pseudomonadati</taxon>
        <taxon>Pseudomonadota</taxon>
        <taxon>Betaproteobacteria</taxon>
        <taxon>Nitrosomonadales</taxon>
        <taxon>Sulfuricellaceae</taxon>
        <taxon>Sulfurirhabdus</taxon>
    </lineage>
</organism>
<dbReference type="Pfam" id="PF08534">
    <property type="entry name" value="Redoxin"/>
    <property type="match status" value="1"/>
</dbReference>
<dbReference type="Proteomes" id="UP000295367">
    <property type="component" value="Unassembled WGS sequence"/>
</dbReference>
<dbReference type="OrthoDB" id="9811352at2"/>
<feature type="domain" description="Thioredoxin" evidence="2">
    <location>
        <begin position="24"/>
        <end position="164"/>
    </location>
</feature>
<dbReference type="CDD" id="cd02966">
    <property type="entry name" value="TlpA_like_family"/>
    <property type="match status" value="1"/>
</dbReference>
<reference evidence="3 4" key="1">
    <citation type="submission" date="2019-03" db="EMBL/GenBank/DDBJ databases">
        <title>Genomic Encyclopedia of Type Strains, Phase IV (KMG-IV): sequencing the most valuable type-strain genomes for metagenomic binning, comparative biology and taxonomic classification.</title>
        <authorList>
            <person name="Goeker M."/>
        </authorList>
    </citation>
    <scope>NUCLEOTIDE SEQUENCE [LARGE SCALE GENOMIC DNA]</scope>
    <source>
        <strain evidence="3 4">DSM 100309</strain>
    </source>
</reference>
<proteinExistence type="predicted"/>
<keyword evidence="4" id="KW-1185">Reference proteome</keyword>
<dbReference type="PANTHER" id="PTHR42852">
    <property type="entry name" value="THIOL:DISULFIDE INTERCHANGE PROTEIN DSBE"/>
    <property type="match status" value="1"/>
</dbReference>
<dbReference type="InterPro" id="IPR013740">
    <property type="entry name" value="Redoxin"/>
</dbReference>
<protein>
    <submittedName>
        <fullName evidence="3">Peroxiredoxin</fullName>
    </submittedName>
</protein>
<dbReference type="EMBL" id="SMCO01000004">
    <property type="protein sequence ID" value="TCV88088.1"/>
    <property type="molecule type" value="Genomic_DNA"/>
</dbReference>
<comment type="caution">
    <text evidence="3">The sequence shown here is derived from an EMBL/GenBank/DDBJ whole genome shotgun (WGS) entry which is preliminary data.</text>
</comment>
<dbReference type="InterPro" id="IPR036249">
    <property type="entry name" value="Thioredoxin-like_sf"/>
</dbReference>
<dbReference type="AlphaFoldDB" id="A0A4R3YAQ5"/>
<keyword evidence="1" id="KW-0732">Signal</keyword>
<name>A0A4R3YAQ5_9PROT</name>
<feature type="chain" id="PRO_5020780062" evidence="1">
    <location>
        <begin position="19"/>
        <end position="167"/>
    </location>
</feature>
<dbReference type="PANTHER" id="PTHR42852:SF18">
    <property type="entry name" value="CHROMOSOME UNDETERMINED SCAFFOLD_47, WHOLE GENOME SHOTGUN SEQUENCE"/>
    <property type="match status" value="1"/>
</dbReference>
<dbReference type="Gene3D" id="3.40.30.10">
    <property type="entry name" value="Glutaredoxin"/>
    <property type="match status" value="1"/>
</dbReference>
<feature type="signal peptide" evidence="1">
    <location>
        <begin position="1"/>
        <end position="18"/>
    </location>
</feature>
<evidence type="ECO:0000259" key="2">
    <source>
        <dbReference type="PROSITE" id="PS51352"/>
    </source>
</evidence>
<dbReference type="RefSeq" id="WP_124945726.1">
    <property type="nucleotide sequence ID" value="NZ_BHVT01000019.1"/>
</dbReference>
<dbReference type="InterPro" id="IPR050553">
    <property type="entry name" value="Thioredoxin_ResA/DsbE_sf"/>
</dbReference>
<evidence type="ECO:0000313" key="4">
    <source>
        <dbReference type="Proteomes" id="UP000295367"/>
    </source>
</evidence>
<gene>
    <name evidence="3" type="ORF">EDC63_10445</name>
</gene>
<sequence>MKSKKLILLLIAAIVLFAAISAGLSQQKAAPSIAFTTLKGEQLTLENMRGKVVLVNFWATSCPGCIKEMPELKDTYQKFHAQGFETIAVAMSYDPPNYVLTYVEKNALPFMVTLDMKGEIAQAFGDIKLTPTSFLIDIKGNIIQQVLGEPDFAKLHALIEEKLKEAI</sequence>
<dbReference type="InterPro" id="IPR013766">
    <property type="entry name" value="Thioredoxin_domain"/>
</dbReference>
<dbReference type="GO" id="GO:0016491">
    <property type="term" value="F:oxidoreductase activity"/>
    <property type="evidence" value="ECO:0007669"/>
    <property type="project" value="InterPro"/>
</dbReference>
<evidence type="ECO:0000313" key="3">
    <source>
        <dbReference type="EMBL" id="TCV88088.1"/>
    </source>
</evidence>
<evidence type="ECO:0000256" key="1">
    <source>
        <dbReference type="SAM" id="SignalP"/>
    </source>
</evidence>
<dbReference type="SUPFAM" id="SSF52833">
    <property type="entry name" value="Thioredoxin-like"/>
    <property type="match status" value="1"/>
</dbReference>